<accession>A0A8J2YTB7</accession>
<organism evidence="2 3">
    <name type="scientific">Aliidongia dinghuensis</name>
    <dbReference type="NCBI Taxonomy" id="1867774"/>
    <lineage>
        <taxon>Bacteria</taxon>
        <taxon>Pseudomonadati</taxon>
        <taxon>Pseudomonadota</taxon>
        <taxon>Alphaproteobacteria</taxon>
        <taxon>Rhodospirillales</taxon>
        <taxon>Dongiaceae</taxon>
        <taxon>Aliidongia</taxon>
    </lineage>
</organism>
<keyword evidence="1" id="KW-0732">Signal</keyword>
<dbReference type="EMBL" id="BMJQ01000006">
    <property type="protein sequence ID" value="GGF18820.1"/>
    <property type="molecule type" value="Genomic_DNA"/>
</dbReference>
<keyword evidence="3" id="KW-1185">Reference proteome</keyword>
<dbReference type="Proteomes" id="UP000646365">
    <property type="component" value="Unassembled WGS sequence"/>
</dbReference>
<evidence type="ECO:0000256" key="1">
    <source>
        <dbReference type="SAM" id="SignalP"/>
    </source>
</evidence>
<evidence type="ECO:0000313" key="3">
    <source>
        <dbReference type="Proteomes" id="UP000646365"/>
    </source>
</evidence>
<feature type="signal peptide" evidence="1">
    <location>
        <begin position="1"/>
        <end position="22"/>
    </location>
</feature>
<protein>
    <submittedName>
        <fullName evidence="2">Uncharacterized protein</fullName>
    </submittedName>
</protein>
<feature type="chain" id="PRO_5035224625" evidence="1">
    <location>
        <begin position="23"/>
        <end position="101"/>
    </location>
</feature>
<dbReference type="RefSeq" id="WP_189046312.1">
    <property type="nucleotide sequence ID" value="NZ_BMJQ01000006.1"/>
</dbReference>
<reference evidence="2" key="1">
    <citation type="journal article" date="2014" name="Int. J. Syst. Evol. Microbiol.">
        <title>Complete genome sequence of Corynebacterium casei LMG S-19264T (=DSM 44701T), isolated from a smear-ripened cheese.</title>
        <authorList>
            <consortium name="US DOE Joint Genome Institute (JGI-PGF)"/>
            <person name="Walter F."/>
            <person name="Albersmeier A."/>
            <person name="Kalinowski J."/>
            <person name="Ruckert C."/>
        </authorList>
    </citation>
    <scope>NUCLEOTIDE SEQUENCE</scope>
    <source>
        <strain evidence="2">CGMCC 1.15725</strain>
    </source>
</reference>
<sequence>MRKLLLGSAGLLALATPMLALAAPNAACDAVAGEWRAAGFAAPAKPAQFRVLGRAGRETSGPELLTIAQAIHAACSATDPAVANREAALAEALLQHGKAGL</sequence>
<reference evidence="2" key="2">
    <citation type="submission" date="2020-09" db="EMBL/GenBank/DDBJ databases">
        <authorList>
            <person name="Sun Q."/>
            <person name="Zhou Y."/>
        </authorList>
    </citation>
    <scope>NUCLEOTIDE SEQUENCE</scope>
    <source>
        <strain evidence="2">CGMCC 1.15725</strain>
    </source>
</reference>
<comment type="caution">
    <text evidence="2">The sequence shown here is derived from an EMBL/GenBank/DDBJ whole genome shotgun (WGS) entry which is preliminary data.</text>
</comment>
<evidence type="ECO:0000313" key="2">
    <source>
        <dbReference type="EMBL" id="GGF18820.1"/>
    </source>
</evidence>
<gene>
    <name evidence="2" type="ORF">GCM10011611_25880</name>
</gene>
<name>A0A8J2YTB7_9PROT</name>
<dbReference type="AlphaFoldDB" id="A0A8J2YTB7"/>
<proteinExistence type="predicted"/>